<reference evidence="4 5" key="1">
    <citation type="submission" date="2019-03" db="EMBL/GenBank/DDBJ databases">
        <title>Genomic Encyclopedia of Type Strains, Phase IV (KMG-IV): sequencing the most valuable type-strain genomes for metagenomic binning, comparative biology and taxonomic classification.</title>
        <authorList>
            <person name="Goeker M."/>
        </authorList>
    </citation>
    <scope>NUCLEOTIDE SEQUENCE [LARGE SCALE GENOMIC DNA]</scope>
    <source>
        <strain evidence="4 5">DSM 15969</strain>
    </source>
</reference>
<evidence type="ECO:0000259" key="2">
    <source>
        <dbReference type="Pfam" id="PF09992"/>
    </source>
</evidence>
<dbReference type="Pfam" id="PF09992">
    <property type="entry name" value="NAGPA"/>
    <property type="match status" value="1"/>
</dbReference>
<dbReference type="InterPro" id="IPR021731">
    <property type="entry name" value="AMIN_dom"/>
</dbReference>
<keyword evidence="5" id="KW-1185">Reference proteome</keyword>
<sequence length="477" mass="50460">MRAFRCISFFLIALLLVPYFAFAAPAPQAAGAPAVLKVRFSQAAEQTRIVLDMTAFSAYKVKVAENPLRLIIDLPATANKTGLPQIAVNNSLVGNIRMVQGDNGNLQAIVELKQAVLHKVFTLTNPNRLVIDVTKFVEEKIQSEVAPGVSYTSWRAFRSAAPVSAHILEVDPQAGFTLQPVLSNGQIKGLDSVSAMARSAKAVAAVNGSYFSLSGEIIGLMKVNGTIVSTPELARTALGILPDRSLLMDQVAYHGYVQLPDGSKVPVNGINRERGEDELIVYNGFYSDSTGTNNFGVEYIINDNSVMAVSGANTPLSANTVVLSAHGKAMKALAALKPGDPVKVSHALGEESWDKAVQAIGAGPRLVQNSSVFLTTKIEEFGSDVAGGRAPRTAIGITKQGHVLLVVVDGRQTGSVGMTLLELALFMQELGAVDAMNLDGGGSSEMVINDKIVNIPSDGRERKVGNALAVVPTKLAN</sequence>
<keyword evidence="1" id="KW-0732">Signal</keyword>
<evidence type="ECO:0000259" key="3">
    <source>
        <dbReference type="Pfam" id="PF11741"/>
    </source>
</evidence>
<evidence type="ECO:0000256" key="1">
    <source>
        <dbReference type="SAM" id="SignalP"/>
    </source>
</evidence>
<accession>A0A4R1PR02</accession>
<proteinExistence type="predicted"/>
<dbReference type="EMBL" id="SLUI01000019">
    <property type="protein sequence ID" value="TCL32964.1"/>
    <property type="molecule type" value="Genomic_DNA"/>
</dbReference>
<evidence type="ECO:0000313" key="4">
    <source>
        <dbReference type="EMBL" id="TCL32964.1"/>
    </source>
</evidence>
<protein>
    <submittedName>
        <fullName evidence="4">AMIN domain-containing protein</fullName>
    </submittedName>
</protein>
<organism evidence="4 5">
    <name type="scientific">Anaerospora hongkongensis</name>
    <dbReference type="NCBI Taxonomy" id="244830"/>
    <lineage>
        <taxon>Bacteria</taxon>
        <taxon>Bacillati</taxon>
        <taxon>Bacillota</taxon>
        <taxon>Negativicutes</taxon>
        <taxon>Selenomonadales</taxon>
        <taxon>Sporomusaceae</taxon>
        <taxon>Anaerospora</taxon>
    </lineage>
</organism>
<dbReference type="Gene3D" id="2.60.40.3500">
    <property type="match status" value="1"/>
</dbReference>
<dbReference type="InterPro" id="IPR018711">
    <property type="entry name" value="NAGPA"/>
</dbReference>
<name>A0A4R1PR02_9FIRM</name>
<dbReference type="PANTHER" id="PTHR40446">
    <property type="entry name" value="N-ACETYLGLUCOSAMINE-1-PHOSPHODIESTER ALPHA-N-ACETYLGLUCOSAMINIDASE"/>
    <property type="match status" value="1"/>
</dbReference>
<dbReference type="Proteomes" id="UP000295063">
    <property type="component" value="Unassembled WGS sequence"/>
</dbReference>
<feature type="domain" description="Phosphodiester glycosidase" evidence="2">
    <location>
        <begin position="296"/>
        <end position="470"/>
    </location>
</feature>
<comment type="caution">
    <text evidence="4">The sequence shown here is derived from an EMBL/GenBank/DDBJ whole genome shotgun (WGS) entry which is preliminary data.</text>
</comment>
<gene>
    <name evidence="4" type="ORF">EV210_11939</name>
</gene>
<dbReference type="AlphaFoldDB" id="A0A4R1PR02"/>
<evidence type="ECO:0000313" key="5">
    <source>
        <dbReference type="Proteomes" id="UP000295063"/>
    </source>
</evidence>
<feature type="signal peptide" evidence="1">
    <location>
        <begin position="1"/>
        <end position="23"/>
    </location>
</feature>
<dbReference type="OrthoDB" id="9816453at2"/>
<feature type="chain" id="PRO_5020832498" evidence="1">
    <location>
        <begin position="24"/>
        <end position="477"/>
    </location>
</feature>
<feature type="domain" description="AMIN" evidence="3">
    <location>
        <begin position="38"/>
        <end position="133"/>
    </location>
</feature>
<dbReference type="Pfam" id="PF11741">
    <property type="entry name" value="AMIN"/>
    <property type="match status" value="1"/>
</dbReference>
<dbReference type="PANTHER" id="PTHR40446:SF2">
    <property type="entry name" value="N-ACETYLGLUCOSAMINE-1-PHOSPHODIESTER ALPHA-N-ACETYLGLUCOSAMINIDASE"/>
    <property type="match status" value="1"/>
</dbReference>
<dbReference type="RefSeq" id="WP_132083220.1">
    <property type="nucleotide sequence ID" value="NZ_SLUI01000019.1"/>
</dbReference>